<evidence type="ECO:0000313" key="4">
    <source>
        <dbReference type="EMBL" id="PON88376.1"/>
    </source>
</evidence>
<feature type="region of interest" description="Disordered" evidence="1">
    <location>
        <begin position="40"/>
        <end position="72"/>
    </location>
</feature>
<reference evidence="5" key="1">
    <citation type="submission" date="2016-06" db="EMBL/GenBank/DDBJ databases">
        <title>Parallel loss of symbiosis genes in relatives of nitrogen-fixing non-legume Parasponia.</title>
        <authorList>
            <person name="Van Velzen R."/>
            <person name="Holmer R."/>
            <person name="Bu F."/>
            <person name="Rutten L."/>
            <person name="Van Zeijl A."/>
            <person name="Liu W."/>
            <person name="Santuari L."/>
            <person name="Cao Q."/>
            <person name="Sharma T."/>
            <person name="Shen D."/>
            <person name="Roswanjaya Y."/>
            <person name="Wardhani T."/>
            <person name="Kalhor M.S."/>
            <person name="Jansen J."/>
            <person name="Van den Hoogen J."/>
            <person name="Gungor B."/>
            <person name="Hartog M."/>
            <person name="Hontelez J."/>
            <person name="Verver J."/>
            <person name="Yang W.-C."/>
            <person name="Schijlen E."/>
            <person name="Repin R."/>
            <person name="Schilthuizen M."/>
            <person name="Schranz E."/>
            <person name="Heidstra R."/>
            <person name="Miyata K."/>
            <person name="Fedorova E."/>
            <person name="Kohlen W."/>
            <person name="Bisseling T."/>
            <person name="Smit S."/>
            <person name="Geurts R."/>
        </authorList>
    </citation>
    <scope>NUCLEOTIDE SEQUENCE [LARGE SCALE GENOMIC DNA]</scope>
    <source>
        <strain evidence="5">cv. RG33-2</strain>
    </source>
</reference>
<dbReference type="PANTHER" id="PTHR21726">
    <property type="entry name" value="PHOSPHATIDYLINOSITOL N-ACETYLGLUCOSAMINYLTRANSFERASE SUBUNIT P DOWN SYNDROME CRITICAL REGION PROTEIN 5 -RELATED"/>
    <property type="match status" value="1"/>
</dbReference>
<dbReference type="EMBL" id="JXTC01000107">
    <property type="protein sequence ID" value="PON88376.1"/>
    <property type="molecule type" value="Genomic_DNA"/>
</dbReference>
<feature type="region of interest" description="Disordered" evidence="1">
    <location>
        <begin position="608"/>
        <end position="627"/>
    </location>
</feature>
<feature type="domain" description="DUF3741" evidence="3">
    <location>
        <begin position="79"/>
        <end position="109"/>
    </location>
</feature>
<proteinExistence type="predicted"/>
<dbReference type="FunCoup" id="A0A2P5ES72">
    <property type="interactions" value="2031"/>
</dbReference>
<feature type="region of interest" description="Disordered" evidence="1">
    <location>
        <begin position="353"/>
        <end position="396"/>
    </location>
</feature>
<dbReference type="Pfam" id="PF14383">
    <property type="entry name" value="VARLMGL"/>
    <property type="match status" value="1"/>
</dbReference>
<evidence type="ECO:0000259" key="2">
    <source>
        <dbReference type="Pfam" id="PF14309"/>
    </source>
</evidence>
<feature type="region of interest" description="Disordered" evidence="1">
    <location>
        <begin position="275"/>
        <end position="296"/>
    </location>
</feature>
<dbReference type="OrthoDB" id="765769at2759"/>
<dbReference type="STRING" id="63057.A0A2P5ES72"/>
<keyword evidence="5" id="KW-1185">Reference proteome</keyword>
<feature type="domain" description="DUF4378" evidence="2">
    <location>
        <begin position="785"/>
        <end position="936"/>
    </location>
</feature>
<dbReference type="Pfam" id="PF14309">
    <property type="entry name" value="DUF4378"/>
    <property type="match status" value="1"/>
</dbReference>
<feature type="region of interest" description="Disordered" evidence="1">
    <location>
        <begin position="312"/>
        <end position="334"/>
    </location>
</feature>
<gene>
    <name evidence="4" type="ORF">TorRG33x02_159630</name>
</gene>
<evidence type="ECO:0000259" key="3">
    <source>
        <dbReference type="Pfam" id="PF14383"/>
    </source>
</evidence>
<dbReference type="InterPro" id="IPR032795">
    <property type="entry name" value="DUF3741-assoc"/>
</dbReference>
<dbReference type="InterPro" id="IPR025486">
    <property type="entry name" value="DUF4378"/>
</dbReference>
<sequence length="944" mass="104788">MGFEKEGSKNGVGGFFHLFDWTAKSRKKLFSNKLDLPEQSKQVKKSDGNLPTTRLSMLDEDETGAGTSFKASSDYSCASSVTDEEGCGIRAPSVVARLMGLNSLPTSNFQEPYSSPYFDTQSLQDAHYHKKNFEYYHDHQMMCSGDMLRKVESQNSRNFVESKPKKTLSRPFEKFQTEVLPPKSAKSIPVTHHKLLSPIKSPGFVSSNNVAHIMEAAAKIIEPGPQATAKAKVPLVGSSSTPLKVQALKEKVEASQKIPLMGSSSATLKVQDLKQKVAASHRTPRLSEASQRPVESNAAKYLKGQSLNKSWNGSVDTSFRMSPEKEEGSSGLKNKGKSISLAIQAKVNVQRREGLNLSSSRSEVTQRQQSELKSSPTFRSQQNTQKNLPKKPLMQNSSGVLRQNNQKQNCLIDNDNSLSKPLVSNSQGRKLLSRDSSSGRQKSLNRSSGNSKVGSRKSSLTVDGEKELPYSSSRNVPRKKRSIDRDLHFNKTQSDDQSLNAKNQKPIKSTPVIDGCHNWAVDSRRKGMDVVSFTFTAPLTRSLPGSEISGQVGQRKNGFSMDHQGKRMLLDSDSMKLSSLGCNVIGGDALSMLLEEKLRELTFGLESSSRDSVKGGSASSSGSHLENIIPTPRINEQKDQQFLFKDRFGGQFDFEFSTNHPPMSSLKQKLQGVNEMDEYSCSSHLEARKLHNGRHPSPVSILESSFSNESCDSSITTDSNSTEGSKLCSSVQAQEVSSLSFLKKFHLLEADTDLSDSASSTSTSTLARKPATALIKTDLSTTEWELEYVKKILCTVELMFKDFALGRSRDIINPHLFNLLESRKGSFESDSSESRVRRKVLFDCVGECLDLRYRHCVGGGFRMWAKGVAMVRRKEWLAEEVYKEISGWESLGDSMVDELVDKDMSSQYGRWLDFEVDEFELAVEVEAQIFDSLIEEMLSDMVQF</sequence>
<feature type="region of interest" description="Disordered" evidence="1">
    <location>
        <begin position="690"/>
        <end position="724"/>
    </location>
</feature>
<name>A0A2P5ES72_TREOI</name>
<evidence type="ECO:0000256" key="1">
    <source>
        <dbReference type="SAM" id="MobiDB-lite"/>
    </source>
</evidence>
<feature type="compositionally biased region" description="Polar residues" evidence="1">
    <location>
        <begin position="356"/>
        <end position="387"/>
    </location>
</feature>
<feature type="compositionally biased region" description="Polar residues" evidence="1">
    <location>
        <begin position="411"/>
        <end position="461"/>
    </location>
</feature>
<evidence type="ECO:0000313" key="5">
    <source>
        <dbReference type="Proteomes" id="UP000237000"/>
    </source>
</evidence>
<feature type="compositionally biased region" description="Low complexity" evidence="1">
    <location>
        <begin position="704"/>
        <end position="714"/>
    </location>
</feature>
<dbReference type="Proteomes" id="UP000237000">
    <property type="component" value="Unassembled WGS sequence"/>
</dbReference>
<protein>
    <submittedName>
        <fullName evidence="4">GPI-anchored adhesin-like protein</fullName>
    </submittedName>
</protein>
<feature type="compositionally biased region" description="Polar residues" evidence="1">
    <location>
        <begin position="715"/>
        <end position="724"/>
    </location>
</feature>
<accession>A0A2P5ES72</accession>
<dbReference type="AlphaFoldDB" id="A0A2P5ES72"/>
<organism evidence="4 5">
    <name type="scientific">Trema orientale</name>
    <name type="common">Charcoal tree</name>
    <name type="synonym">Celtis orientalis</name>
    <dbReference type="NCBI Taxonomy" id="63057"/>
    <lineage>
        <taxon>Eukaryota</taxon>
        <taxon>Viridiplantae</taxon>
        <taxon>Streptophyta</taxon>
        <taxon>Embryophyta</taxon>
        <taxon>Tracheophyta</taxon>
        <taxon>Spermatophyta</taxon>
        <taxon>Magnoliopsida</taxon>
        <taxon>eudicotyledons</taxon>
        <taxon>Gunneridae</taxon>
        <taxon>Pentapetalae</taxon>
        <taxon>rosids</taxon>
        <taxon>fabids</taxon>
        <taxon>Rosales</taxon>
        <taxon>Cannabaceae</taxon>
        <taxon>Trema</taxon>
    </lineage>
</organism>
<dbReference type="PANTHER" id="PTHR21726:SF29">
    <property type="entry name" value="EXPRESSED PROTEIN"/>
    <property type="match status" value="1"/>
</dbReference>
<comment type="caution">
    <text evidence="4">The sequence shown here is derived from an EMBL/GenBank/DDBJ whole genome shotgun (WGS) entry which is preliminary data.</text>
</comment>
<feature type="compositionally biased region" description="Polar residues" evidence="1">
    <location>
        <begin position="490"/>
        <end position="507"/>
    </location>
</feature>
<feature type="compositionally biased region" description="Low complexity" evidence="1">
    <location>
        <begin position="614"/>
        <end position="623"/>
    </location>
</feature>
<dbReference type="InParanoid" id="A0A2P5ES72"/>
<feature type="region of interest" description="Disordered" evidence="1">
    <location>
        <begin position="411"/>
        <end position="510"/>
    </location>
</feature>